<dbReference type="EMBL" id="JAHDVG010000465">
    <property type="protein sequence ID" value="KAH1184109.1"/>
    <property type="molecule type" value="Genomic_DNA"/>
</dbReference>
<comment type="caution">
    <text evidence="1">The sequence shown here is derived from an EMBL/GenBank/DDBJ whole genome shotgun (WGS) entry which is preliminary data.</text>
</comment>
<name>A0A9D4B8K4_9SAUR</name>
<evidence type="ECO:0000313" key="1">
    <source>
        <dbReference type="EMBL" id="KAH1184109.1"/>
    </source>
</evidence>
<keyword evidence="2" id="KW-1185">Reference proteome</keyword>
<reference evidence="1" key="1">
    <citation type="submission" date="2021-09" db="EMBL/GenBank/DDBJ databases">
        <title>The genome of Mauremys mutica provides insights into the evolution of semi-aquatic lifestyle.</title>
        <authorList>
            <person name="Gong S."/>
            <person name="Gao Y."/>
        </authorList>
    </citation>
    <scope>NUCLEOTIDE SEQUENCE</scope>
    <source>
        <strain evidence="1">MM-2020</strain>
        <tissue evidence="1">Muscle</tissue>
    </source>
</reference>
<sequence>MPLPTHVDNFKPFQELMKRMADALKIPLEVVQETSINRLILVGQPSTSRSSILEAEKRKRITAEEARKSRTLETYNVCDRHYILIERLVWISTYIFIA</sequence>
<evidence type="ECO:0000313" key="2">
    <source>
        <dbReference type="Proteomes" id="UP000827986"/>
    </source>
</evidence>
<proteinExistence type="predicted"/>
<dbReference type="AlphaFoldDB" id="A0A9D4B8K4"/>
<feature type="non-terminal residue" evidence="1">
    <location>
        <position position="1"/>
    </location>
</feature>
<protein>
    <submittedName>
        <fullName evidence="1">Uncharacterized protein</fullName>
    </submittedName>
</protein>
<organism evidence="1 2">
    <name type="scientific">Mauremys mutica</name>
    <name type="common">yellowpond turtle</name>
    <dbReference type="NCBI Taxonomy" id="74926"/>
    <lineage>
        <taxon>Eukaryota</taxon>
        <taxon>Metazoa</taxon>
        <taxon>Chordata</taxon>
        <taxon>Craniata</taxon>
        <taxon>Vertebrata</taxon>
        <taxon>Euteleostomi</taxon>
        <taxon>Archelosauria</taxon>
        <taxon>Testudinata</taxon>
        <taxon>Testudines</taxon>
        <taxon>Cryptodira</taxon>
        <taxon>Durocryptodira</taxon>
        <taxon>Testudinoidea</taxon>
        <taxon>Geoemydidae</taxon>
        <taxon>Geoemydinae</taxon>
        <taxon>Mauremys</taxon>
    </lineage>
</organism>
<accession>A0A9D4B8K4</accession>
<gene>
    <name evidence="1" type="ORF">KIL84_014725</name>
</gene>
<dbReference type="Proteomes" id="UP000827986">
    <property type="component" value="Unassembled WGS sequence"/>
</dbReference>